<dbReference type="RefSeq" id="XP_031416161.1">
    <property type="nucleotide sequence ID" value="XM_031560301.1"/>
</dbReference>
<feature type="domain" description="CDK5 regulatory subunit-associated protein 2/Myomegalin coiled coil" evidence="12">
    <location>
        <begin position="1241"/>
        <end position="1346"/>
    </location>
</feature>
<sequence length="2696" mass="303995">MTNYYRTLSQHLNDLKKENFSLKLRIYFLEERIQQKFEDSSDDVFRTNIELKVEVESLKQELQEKQQLLDKALTTAESLTIHNEAEVQRRCDERQQEINHMQEVLETKIQLLQEEAQLARSEAERMATLADTRSQNACVTMETGTSETPREESLQLVNLLPERDKDRVIEELRLALCSKERVINELAGERRVLGERVEQLEEQVQDLNSSLLQKERDVEFYQEELGRERLRIQQEMQEEVVYAVFAGLDSHSRCHIIGSTEQRPLFILAVGLCCGYPMLDSKMKEVCRICARELGGNQRRWIFHPAAKLNLQVLLSHALGLEVTRDGRGEFACSKCAFMLDRMYRFDTVIARVEALSVERLQRLLQEKDRLRQCVGGLYRKNNIDMPASATQCQGRDYTVDMTGLYHSKYCALLQEDLVYSLYESWAEEEEQTLAECAHHNCHNANATASELSSPHRPRHRCRGCSALRVADSDYEAVCRLPRKVARSISCGPSTRYSASLAGSVSGEEREEEQTSSATLVPDSQPTNTTTSDSERTLHGQASSSPSVESLDLVQTPTRQQMLDGDLTEEQNSDSLSEEHMGPPLGPGGTWDKLAIALYLLQNCSYRPIQRPQGSKLPVLVKPAARNAGTKMGSPEQGVRGLYVGGGECELTEVELPPPRIQVDLGLELAELEEMWQDVYVECLPFRFQKSLIEEQQTQLNQYECAAGQCVSELQKAQLQVQSLQAKMHESDTNNTKLQEKLSEMECELRSIRQAAQSQERTILGLNESISSKDSEAQELYQLIEGQNATLCKLREVAHRNQLQQTQVTQGAGVVQLQGEVLGLQSSLFSVQLELEASQRGQRQSQRQADDQSRTAQRLHSDLQEALHHREATEKHNQDLRGSLLQARSELQEKDAQLRDTEAQRHTELQERDKSVSQLRLCLQDKDRLLQEYSELLEPPAESTRPRDVLLDKLRSRIRDRDRALERSIDEKFRCLEEKEEEVRRLHQAMREKERDLERLRTILANNEETITSLDALVRGKELELEHMRESSRKLQGLRQESEEKHTLGLRERDNLISQLQTALHTHSQETQELRAVLLAKVSVSPAEAVEEMKTRLQLKERLLQELLSDRSRQVQEHQAQVQDLLNTISSRDQYIQDSANRLGQVIGEQTGQVQHLRQQLLSRERELAELSRERERERERAEPVTRELERVQNLLKEKEAFLQELMQGQEESMGISSGRSSEEQQENRALKEELQLALKKLRENQVELTALRSSLASRQDLQRESQQTFLEQLVSDYNGLNEALRAEKKLYQNLVQMQSSQDSAERLRVLHTELDTVQALRGQLEEVLMRTRETALVMEKANKTQADFGELSTEEEEDTGDEDGGGAGSSDEFTDSIEDEDVKLTAQSLAITQNVGMPGGPVNSGLSQGAVVGGWRGEVLQLLEQKKTVEVELGELKSQLKKAGYNSLSHMRSALLQVQAENDALKESSGRCGVAPGAEAGAGEGGSVTCRRWEQSDTEEEEEEGGAEPWLREGQGKRRCTRPHSLDLGTLLSHRSSEEHTAQVQFYALFHRRRRMVGSSGQRGGGADGGFWQHVEAGLREQAERLRSDLALSRQENRELQERLMVSEATVHAQAEQLKDYRELLTETSVQQDSKLVQVDLQDLGYETSGRSENEAEREDASSPEFDDLEMCTSLSREAGFDYGLKEMEEEEEEGSLKDLVRDLRSQLASCHRVIRSLQLRVRSLSTTSDYASSLERTPRKVNWAFEASPAHSGLEEDEGWQSDGPRPRPSRELKELVLRVASLEDQLKSSRMEGPPAGEEGKCATWPGKYNTLIQAQARELSHLRQRMREGRGICHILTQHLGDTTKAFEELLRANDIDYYMGQSFREQLSQSSSLAQRVSTKISGRDRSELPDDKTGHELLALRLSKELQQKDQIIESLHTKLQLRPETPSSCRALSETTDQSDRTSFVSDERGSNEELELCSEGDAGSEYAMDRQGDRSCPLKRATERPSSLPLRKSPSTPVMPVDRQAQTDFYPTPQFSSLPPPRGFFFPRPSAPQGVTFAPMPRAHSAIELHQHPQGLWTGTGFMVPHAKALSSYSLTAHAPTHPHGFGPLSHQPLQQHPHLVTHAGASTLKANASLGEGGALWDMDNRMKPIRGFSGSSGYQSGGSHTGVDLIEEHLREIRSLRQRLEDSIRTNERLRQQLEDRLAGGQGGAATNIYIQGLDSVNQLSNEIRALKEENMGLKSKLQSCRDSSEEVLCGRARLQQAELEAEQWKEELRRLQTHGCEQSQQIQQLRQERQASQELTNRLQHEISLLQQQLCESRQLLHSLQCELQVYDRVCANTKSVSSGYFGEVKCPGSGVPAVELAELLVEVRGLRAQLEHSVQENSALRCQLQKQLEQQLAGRVAQSEPRASLIPASPIRESMYRQLLHDPAPSPPVRDTGLFPSGASFTPYTELEDVPITTSDSLEPHADLEGEAPDGSFANRNGRHAIGHVDDFSALQQQVLEGRMLVQRMEAALQACLNMALLEAGTGKALDYGSVKSLLSDTKTLRQILEEANSLLKMFWRAALPSNEGSSLQLQKERTLKEEIHSLRLRISEQEDALQGTIQRLRSTNRTKESMEHFIVSQLSRTRDVLKKARSNLEKNELRISSLSSSSSSLCHAKVPKGAYGGCPNRAVLSPSASEVPGTTANQRSAKKRGRECLLQAVSC</sequence>
<dbReference type="PANTHER" id="PTHR46501">
    <property type="entry name" value="MYOMEGALIN"/>
    <property type="match status" value="1"/>
</dbReference>
<feature type="compositionally biased region" description="Basic and acidic residues" evidence="8">
    <location>
        <begin position="1887"/>
        <end position="1898"/>
    </location>
</feature>
<feature type="compositionally biased region" description="Polar residues" evidence="8">
    <location>
        <begin position="1875"/>
        <end position="1886"/>
    </location>
</feature>
<feature type="region of interest" description="Disordered" evidence="8">
    <location>
        <begin position="1929"/>
        <end position="2006"/>
    </location>
</feature>
<feature type="compositionally biased region" description="Acidic residues" evidence="8">
    <location>
        <begin position="1353"/>
        <end position="1365"/>
    </location>
</feature>
<evidence type="ECO:0000259" key="10">
    <source>
        <dbReference type="Pfam" id="PF07989"/>
    </source>
</evidence>
<feature type="compositionally biased region" description="Polar residues" evidence="8">
    <location>
        <begin position="515"/>
        <end position="532"/>
    </location>
</feature>
<dbReference type="InterPro" id="IPR012934">
    <property type="entry name" value="Znf_AD"/>
</dbReference>
<dbReference type="GeneID" id="105903973"/>
<evidence type="ECO:0000256" key="8">
    <source>
        <dbReference type="SAM" id="MobiDB-lite"/>
    </source>
</evidence>
<feature type="compositionally biased region" description="Acidic residues" evidence="8">
    <location>
        <begin position="1497"/>
        <end position="1507"/>
    </location>
</feature>
<evidence type="ECO:0000313" key="14">
    <source>
        <dbReference type="RefSeq" id="XP_031416161.1"/>
    </source>
</evidence>
<dbReference type="InterPro" id="IPR052593">
    <property type="entry name" value="MT-associated_AKAP9-binding"/>
</dbReference>
<feature type="domain" description="ZAD" evidence="9">
    <location>
        <begin position="286"/>
        <end position="356"/>
    </location>
</feature>
<dbReference type="GO" id="GO:0005634">
    <property type="term" value="C:nucleus"/>
    <property type="evidence" value="ECO:0007669"/>
    <property type="project" value="InterPro"/>
</dbReference>
<keyword evidence="5" id="KW-0333">Golgi apparatus</keyword>
<dbReference type="Pfam" id="PF07776">
    <property type="entry name" value="zf-AD"/>
    <property type="match status" value="1"/>
</dbReference>
<feature type="region of interest" description="Disordered" evidence="8">
    <location>
        <begin position="1875"/>
        <end position="1898"/>
    </location>
</feature>
<feature type="coiled-coil region" evidence="7">
    <location>
        <begin position="714"/>
        <end position="762"/>
    </location>
</feature>
<evidence type="ECO:0000256" key="4">
    <source>
        <dbReference type="ARBA" id="ARBA00022553"/>
    </source>
</evidence>
<feature type="compositionally biased region" description="Low complexity" evidence="8">
    <location>
        <begin position="1992"/>
        <end position="2004"/>
    </location>
</feature>
<evidence type="ECO:0000259" key="9">
    <source>
        <dbReference type="Pfam" id="PF07776"/>
    </source>
</evidence>
<dbReference type="KEGG" id="char:105903973"/>
<organism evidence="13 14">
    <name type="scientific">Clupea harengus</name>
    <name type="common">Atlantic herring</name>
    <dbReference type="NCBI Taxonomy" id="7950"/>
    <lineage>
        <taxon>Eukaryota</taxon>
        <taxon>Metazoa</taxon>
        <taxon>Chordata</taxon>
        <taxon>Craniata</taxon>
        <taxon>Vertebrata</taxon>
        <taxon>Euteleostomi</taxon>
        <taxon>Actinopterygii</taxon>
        <taxon>Neopterygii</taxon>
        <taxon>Teleostei</taxon>
        <taxon>Clupei</taxon>
        <taxon>Clupeiformes</taxon>
        <taxon>Clupeoidei</taxon>
        <taxon>Clupeidae</taxon>
        <taxon>Clupea</taxon>
    </lineage>
</organism>
<feature type="coiled-coil region" evidence="7">
    <location>
        <begin position="2157"/>
        <end position="2297"/>
    </location>
</feature>
<feature type="domain" description="Centrosomin N-terminal motif 1" evidence="10">
    <location>
        <begin position="8"/>
        <end position="72"/>
    </location>
</feature>
<dbReference type="GO" id="GO:0090063">
    <property type="term" value="P:positive regulation of microtubule nucleation"/>
    <property type="evidence" value="ECO:0007669"/>
    <property type="project" value="TreeGrafter"/>
</dbReference>
<dbReference type="InterPro" id="IPR012943">
    <property type="entry name" value="Cnn_1N"/>
</dbReference>
<dbReference type="OrthoDB" id="10255000at2759"/>
<evidence type="ECO:0000256" key="5">
    <source>
        <dbReference type="ARBA" id="ARBA00023034"/>
    </source>
</evidence>
<accession>A0A6P8EVG2</accession>
<feature type="compositionally biased region" description="Polar residues" evidence="8">
    <location>
        <begin position="1932"/>
        <end position="1952"/>
    </location>
</feature>
<feature type="compositionally biased region" description="Basic and acidic residues" evidence="8">
    <location>
        <begin position="1651"/>
        <end position="1662"/>
    </location>
</feature>
<evidence type="ECO:0000256" key="3">
    <source>
        <dbReference type="ARBA" id="ARBA00022490"/>
    </source>
</evidence>
<feature type="region of interest" description="Disordered" evidence="8">
    <location>
        <begin position="1647"/>
        <end position="1667"/>
    </location>
</feature>
<feature type="region of interest" description="Disordered" evidence="8">
    <location>
        <begin position="1343"/>
        <end position="1375"/>
    </location>
</feature>
<dbReference type="Pfam" id="PF07989">
    <property type="entry name" value="Cnn_1N"/>
    <property type="match status" value="1"/>
</dbReference>
<keyword evidence="6" id="KW-0206">Cytoskeleton</keyword>
<evidence type="ECO:0000256" key="2">
    <source>
        <dbReference type="ARBA" id="ARBA00004555"/>
    </source>
</evidence>
<evidence type="ECO:0000256" key="6">
    <source>
        <dbReference type="ARBA" id="ARBA00023212"/>
    </source>
</evidence>
<dbReference type="GO" id="GO:0008270">
    <property type="term" value="F:zinc ion binding"/>
    <property type="evidence" value="ECO:0007669"/>
    <property type="project" value="InterPro"/>
</dbReference>
<feature type="domain" description="Short myomegalin-like EB1 binding protein N-terminal" evidence="11">
    <location>
        <begin position="399"/>
        <end position="673"/>
    </location>
</feature>
<evidence type="ECO:0000256" key="7">
    <source>
        <dbReference type="SAM" id="Coils"/>
    </source>
</evidence>
<feature type="coiled-coil region" evidence="7">
    <location>
        <begin position="877"/>
        <end position="911"/>
    </location>
</feature>
<proteinExistence type="predicted"/>
<dbReference type="GO" id="GO:0060090">
    <property type="term" value="F:molecular adaptor activity"/>
    <property type="evidence" value="ECO:0007669"/>
    <property type="project" value="TreeGrafter"/>
</dbReference>
<comment type="subcellular location">
    <subcellularLocation>
        <location evidence="1">Cytoplasm</location>
        <location evidence="1">Cytoskeleton</location>
    </subcellularLocation>
    <subcellularLocation>
        <location evidence="2">Golgi apparatus</location>
    </subcellularLocation>
</comment>
<feature type="coiled-coil region" evidence="7">
    <location>
        <begin position="2569"/>
        <end position="2635"/>
    </location>
</feature>
<dbReference type="GO" id="GO:0007098">
    <property type="term" value="P:centrosome cycle"/>
    <property type="evidence" value="ECO:0007669"/>
    <property type="project" value="TreeGrafter"/>
</dbReference>
<gene>
    <name evidence="14" type="primary">LOC105903973</name>
</gene>
<feature type="compositionally biased region" description="Polar residues" evidence="8">
    <location>
        <begin position="540"/>
        <end position="561"/>
    </location>
</feature>
<evidence type="ECO:0000259" key="12">
    <source>
        <dbReference type="Pfam" id="PF23246"/>
    </source>
</evidence>
<dbReference type="InterPro" id="IPR040947">
    <property type="entry name" value="SMYLE_N"/>
</dbReference>
<name>A0A6P8EVG2_CLUHA</name>
<feature type="coiled-coil region" evidence="7">
    <location>
        <begin position="102"/>
        <end position="129"/>
    </location>
</feature>
<dbReference type="GO" id="GO:0005794">
    <property type="term" value="C:Golgi apparatus"/>
    <property type="evidence" value="ECO:0007669"/>
    <property type="project" value="UniProtKB-SubCell"/>
</dbReference>
<dbReference type="GO" id="GO:1903358">
    <property type="term" value="P:regulation of Golgi organization"/>
    <property type="evidence" value="ECO:0007669"/>
    <property type="project" value="TreeGrafter"/>
</dbReference>
<dbReference type="Proteomes" id="UP000515152">
    <property type="component" value="Chromosome 22"/>
</dbReference>
<feature type="coiled-coil region" evidence="7">
    <location>
        <begin position="976"/>
        <end position="1045"/>
    </location>
</feature>
<evidence type="ECO:0000256" key="1">
    <source>
        <dbReference type="ARBA" id="ARBA00004245"/>
    </source>
</evidence>
<dbReference type="PANTHER" id="PTHR46501:SF2">
    <property type="entry name" value="MYOMEGALIN"/>
    <property type="match status" value="1"/>
</dbReference>
<keyword evidence="3" id="KW-0963">Cytoplasm</keyword>
<dbReference type="InterPro" id="IPR056273">
    <property type="entry name" value="CDK5RAP2_MYOME_CC"/>
</dbReference>
<keyword evidence="13" id="KW-1185">Reference proteome</keyword>
<reference evidence="14" key="1">
    <citation type="submission" date="2025-08" db="UniProtKB">
        <authorList>
            <consortium name="RefSeq"/>
        </authorList>
    </citation>
    <scope>IDENTIFICATION</scope>
</reference>
<keyword evidence="7" id="KW-0175">Coiled coil</keyword>
<feature type="coiled-coil region" evidence="7">
    <location>
        <begin position="48"/>
        <end position="75"/>
    </location>
</feature>
<feature type="coiled-coil region" evidence="7">
    <location>
        <begin position="1577"/>
        <end position="1611"/>
    </location>
</feature>
<feature type="region of interest" description="Disordered" evidence="8">
    <location>
        <begin position="1477"/>
        <end position="1520"/>
    </location>
</feature>
<keyword evidence="4" id="KW-0597">Phosphoprotein</keyword>
<feature type="coiled-coil region" evidence="7">
    <location>
        <begin position="183"/>
        <end position="238"/>
    </location>
</feature>
<feature type="region of interest" description="Disordered" evidence="8">
    <location>
        <begin position="502"/>
        <end position="588"/>
    </location>
</feature>
<dbReference type="GO" id="GO:0005813">
    <property type="term" value="C:centrosome"/>
    <property type="evidence" value="ECO:0007669"/>
    <property type="project" value="TreeGrafter"/>
</dbReference>
<evidence type="ECO:0000259" key="11">
    <source>
        <dbReference type="Pfam" id="PF18615"/>
    </source>
</evidence>
<feature type="region of interest" description="Disordered" evidence="8">
    <location>
        <begin position="1209"/>
        <end position="1229"/>
    </location>
</feature>
<evidence type="ECO:0000313" key="13">
    <source>
        <dbReference type="Proteomes" id="UP000515152"/>
    </source>
</evidence>
<dbReference type="Pfam" id="PF18615">
    <property type="entry name" value="SMYLE_N"/>
    <property type="match status" value="1"/>
</dbReference>
<dbReference type="Pfam" id="PF23246">
    <property type="entry name" value="CC_CDK5RAP2"/>
    <property type="match status" value="1"/>
</dbReference>
<protein>
    <submittedName>
        <fullName evidence="14">Myomegalin</fullName>
    </submittedName>
</protein>